<feature type="transmembrane region" description="Helical" evidence="2">
    <location>
        <begin position="47"/>
        <end position="69"/>
    </location>
</feature>
<evidence type="ECO:0000256" key="2">
    <source>
        <dbReference type="SAM" id="Phobius"/>
    </source>
</evidence>
<feature type="region of interest" description="Disordered" evidence="1">
    <location>
        <begin position="109"/>
        <end position="134"/>
    </location>
</feature>
<dbReference type="Proteomes" id="UP000609651">
    <property type="component" value="Unassembled WGS sequence"/>
</dbReference>
<reference evidence="3 4" key="1">
    <citation type="journal article" date="2020" name="Syst. Appl. Microbiol.">
        <title>Alienimonas chondri sp. nov., a novel planctomycete isolated from the biofilm of the red alga Chondrus crispus.</title>
        <authorList>
            <person name="Vitorino I."/>
            <person name="Albuquerque L."/>
            <person name="Wiegand S."/>
            <person name="Kallscheuer N."/>
            <person name="da Costa M.S."/>
            <person name="Lobo-da-Cunha A."/>
            <person name="Jogler C."/>
            <person name="Lage O.M."/>
        </authorList>
    </citation>
    <scope>NUCLEOTIDE SEQUENCE [LARGE SCALE GENOMIC DNA]</scope>
    <source>
        <strain evidence="3 4">LzC2</strain>
    </source>
</reference>
<comment type="caution">
    <text evidence="3">The sequence shown here is derived from an EMBL/GenBank/DDBJ whole genome shotgun (WGS) entry which is preliminary data.</text>
</comment>
<evidence type="ECO:0000256" key="1">
    <source>
        <dbReference type="SAM" id="MobiDB-lite"/>
    </source>
</evidence>
<evidence type="ECO:0000313" key="3">
    <source>
        <dbReference type="EMBL" id="NNJ25788.1"/>
    </source>
</evidence>
<evidence type="ECO:0008006" key="5">
    <source>
        <dbReference type="Google" id="ProtNLM"/>
    </source>
</evidence>
<dbReference type="EMBL" id="WTPX01000050">
    <property type="protein sequence ID" value="NNJ25788.1"/>
    <property type="molecule type" value="Genomic_DNA"/>
</dbReference>
<keyword evidence="4" id="KW-1185">Reference proteome</keyword>
<proteinExistence type="predicted"/>
<evidence type="ECO:0000313" key="4">
    <source>
        <dbReference type="Proteomes" id="UP000609651"/>
    </source>
</evidence>
<dbReference type="RefSeq" id="WP_171186155.1">
    <property type="nucleotide sequence ID" value="NZ_WTPX01000050.1"/>
</dbReference>
<sequence>MWYEDTVVLRFAAGMGLAAVWMTPLVAAGRRRGGPLFRPAGWRTLVASGLCGLLAAACAIARALFLWGFSGRLFDAAEQAAALCIAAAQGLSLLALIFAWRAWDADPSLDGTQPDQANDEPNALDAPFLPPGEP</sequence>
<keyword evidence="2" id="KW-1133">Transmembrane helix</keyword>
<keyword evidence="2" id="KW-0472">Membrane</keyword>
<protein>
    <recommendedName>
        <fullName evidence="5">DUF4345 domain-containing protein</fullName>
    </recommendedName>
</protein>
<feature type="transmembrane region" description="Helical" evidence="2">
    <location>
        <begin position="81"/>
        <end position="103"/>
    </location>
</feature>
<name>A0ABX1VDB7_9PLAN</name>
<keyword evidence="2" id="KW-0812">Transmembrane</keyword>
<organism evidence="3 4">
    <name type="scientific">Alienimonas chondri</name>
    <dbReference type="NCBI Taxonomy" id="2681879"/>
    <lineage>
        <taxon>Bacteria</taxon>
        <taxon>Pseudomonadati</taxon>
        <taxon>Planctomycetota</taxon>
        <taxon>Planctomycetia</taxon>
        <taxon>Planctomycetales</taxon>
        <taxon>Planctomycetaceae</taxon>
        <taxon>Alienimonas</taxon>
    </lineage>
</organism>
<gene>
    <name evidence="3" type="ORF">LzC2_18630</name>
</gene>
<feature type="transmembrane region" description="Helical" evidence="2">
    <location>
        <begin position="7"/>
        <end position="27"/>
    </location>
</feature>
<accession>A0ABX1VDB7</accession>